<keyword evidence="2" id="KW-1185">Reference proteome</keyword>
<organism evidence="1 2">
    <name type="scientific">Entomophthora muscae</name>
    <dbReference type="NCBI Taxonomy" id="34485"/>
    <lineage>
        <taxon>Eukaryota</taxon>
        <taxon>Fungi</taxon>
        <taxon>Fungi incertae sedis</taxon>
        <taxon>Zoopagomycota</taxon>
        <taxon>Entomophthoromycotina</taxon>
        <taxon>Entomophthoromycetes</taxon>
        <taxon>Entomophthorales</taxon>
        <taxon>Entomophthoraceae</taxon>
        <taxon>Entomophthora</taxon>
    </lineage>
</organism>
<name>A0ACC2SU30_9FUNG</name>
<comment type="caution">
    <text evidence="1">The sequence shown here is derived from an EMBL/GenBank/DDBJ whole genome shotgun (WGS) entry which is preliminary data.</text>
</comment>
<evidence type="ECO:0000313" key="2">
    <source>
        <dbReference type="Proteomes" id="UP001165960"/>
    </source>
</evidence>
<accession>A0ACC2SU30</accession>
<dbReference type="EMBL" id="QTSX02004335">
    <property type="protein sequence ID" value="KAJ9065612.1"/>
    <property type="molecule type" value="Genomic_DNA"/>
</dbReference>
<protein>
    <submittedName>
        <fullName evidence="1">GTP-binding protein Rho1</fullName>
    </submittedName>
</protein>
<evidence type="ECO:0000313" key="1">
    <source>
        <dbReference type="EMBL" id="KAJ9065612.1"/>
    </source>
</evidence>
<dbReference type="Proteomes" id="UP001165960">
    <property type="component" value="Unassembled WGS sequence"/>
</dbReference>
<sequence length="192" mass="21248">MVSQERKKLVIVGDGACGKTCLLFVYARGTFPESYVPTVFENYTTEIKFDGKSIEMALWDTAGQEGYDRLRPLAYPDTNVILLAFSVDSIDSFENIRTKWVAEVIHFCPNAPLILVGNKKDLRDEAASTASLKSSVPTITYDQGVQLAHSIGAARYLETSAKTREGVSLLFGEAARLSMLDNRKQKKLCSIL</sequence>
<reference evidence="1" key="1">
    <citation type="submission" date="2022-04" db="EMBL/GenBank/DDBJ databases">
        <title>Genome of the entomopathogenic fungus Entomophthora muscae.</title>
        <authorList>
            <person name="Elya C."/>
            <person name="Lovett B.R."/>
            <person name="Lee E."/>
            <person name="Macias A.M."/>
            <person name="Hajek A.E."/>
            <person name="De Bivort B.L."/>
            <person name="Kasson M.T."/>
            <person name="De Fine Licht H.H."/>
            <person name="Stajich J.E."/>
        </authorList>
    </citation>
    <scope>NUCLEOTIDE SEQUENCE</scope>
    <source>
        <strain evidence="1">Berkeley</strain>
    </source>
</reference>
<gene>
    <name evidence="1" type="primary">RHO1_2</name>
    <name evidence="1" type="ORF">DSO57_1017721</name>
</gene>
<proteinExistence type="predicted"/>